<keyword evidence="9" id="KW-0406">Ion transport</keyword>
<evidence type="ECO:0000256" key="6">
    <source>
        <dbReference type="ARBA" id="ARBA00022692"/>
    </source>
</evidence>
<dbReference type="PANTHER" id="PTHR33619:SF3">
    <property type="entry name" value="POLYSACCHARIDE EXPORT PROTEIN GFCE-RELATED"/>
    <property type="match status" value="1"/>
</dbReference>
<keyword evidence="13" id="KW-0998">Cell outer membrane</keyword>
<keyword evidence="5" id="KW-0762">Sugar transport</keyword>
<dbReference type="PANTHER" id="PTHR33619">
    <property type="entry name" value="POLYSACCHARIDE EXPORT PROTEIN GFCE-RELATED"/>
    <property type="match status" value="1"/>
</dbReference>
<keyword evidence="14" id="KW-0449">Lipoprotein</keyword>
<feature type="domain" description="Polysaccharide export protein N-terminal" evidence="15">
    <location>
        <begin position="77"/>
        <end position="165"/>
    </location>
</feature>
<evidence type="ECO:0000259" key="16">
    <source>
        <dbReference type="Pfam" id="PF22461"/>
    </source>
</evidence>
<keyword evidence="6" id="KW-0812">Transmembrane</keyword>
<dbReference type="EMBL" id="FNJD01000023">
    <property type="protein sequence ID" value="SDP61653.1"/>
    <property type="molecule type" value="Genomic_DNA"/>
</dbReference>
<proteinExistence type="inferred from homology"/>
<organism evidence="17 18">
    <name type="scientific">Sulfitobacter litoralis</name>
    <dbReference type="NCBI Taxonomy" id="335975"/>
    <lineage>
        <taxon>Bacteria</taxon>
        <taxon>Pseudomonadati</taxon>
        <taxon>Pseudomonadota</taxon>
        <taxon>Alphaproteobacteria</taxon>
        <taxon>Rhodobacterales</taxon>
        <taxon>Roseobacteraceae</taxon>
        <taxon>Sulfitobacter</taxon>
    </lineage>
</organism>
<comment type="subcellular location">
    <subcellularLocation>
        <location evidence="1">Cell outer membrane</location>
        <topology evidence="1">Multi-pass membrane protein</topology>
    </subcellularLocation>
</comment>
<evidence type="ECO:0000256" key="12">
    <source>
        <dbReference type="ARBA" id="ARBA00023139"/>
    </source>
</evidence>
<accession>A0ABY0SUA3</accession>
<dbReference type="PROSITE" id="PS51257">
    <property type="entry name" value="PROKAR_LIPOPROTEIN"/>
    <property type="match status" value="1"/>
</dbReference>
<feature type="domain" description="SLBB" evidence="16">
    <location>
        <begin position="172"/>
        <end position="248"/>
    </location>
</feature>
<keyword evidence="11" id="KW-0472">Membrane</keyword>
<keyword evidence="12" id="KW-0564">Palmitate</keyword>
<evidence type="ECO:0000256" key="7">
    <source>
        <dbReference type="ARBA" id="ARBA00022729"/>
    </source>
</evidence>
<evidence type="ECO:0000256" key="5">
    <source>
        <dbReference type="ARBA" id="ARBA00022597"/>
    </source>
</evidence>
<evidence type="ECO:0000313" key="18">
    <source>
        <dbReference type="Proteomes" id="UP000198646"/>
    </source>
</evidence>
<comment type="caution">
    <text evidence="17">The sequence shown here is derived from an EMBL/GenBank/DDBJ whole genome shotgun (WGS) entry which is preliminary data.</text>
</comment>
<evidence type="ECO:0000256" key="9">
    <source>
        <dbReference type="ARBA" id="ARBA00023065"/>
    </source>
</evidence>
<evidence type="ECO:0000256" key="10">
    <source>
        <dbReference type="ARBA" id="ARBA00023114"/>
    </source>
</evidence>
<evidence type="ECO:0000256" key="4">
    <source>
        <dbReference type="ARBA" id="ARBA00022452"/>
    </source>
</evidence>
<evidence type="ECO:0000256" key="11">
    <source>
        <dbReference type="ARBA" id="ARBA00023136"/>
    </source>
</evidence>
<dbReference type="Gene3D" id="3.30.1950.10">
    <property type="entry name" value="wza like domain"/>
    <property type="match status" value="1"/>
</dbReference>
<keyword evidence="8" id="KW-0625">Polysaccharide transport</keyword>
<protein>
    <submittedName>
        <fullName evidence="17">Polysaccharide export outer membrane protein</fullName>
    </submittedName>
</protein>
<keyword evidence="10" id="KW-0626">Porin</keyword>
<keyword evidence="3" id="KW-0813">Transport</keyword>
<dbReference type="InterPro" id="IPR049712">
    <property type="entry name" value="Poly_export"/>
</dbReference>
<evidence type="ECO:0000256" key="1">
    <source>
        <dbReference type="ARBA" id="ARBA00004571"/>
    </source>
</evidence>
<dbReference type="Proteomes" id="UP000198646">
    <property type="component" value="Unassembled WGS sequence"/>
</dbReference>
<gene>
    <name evidence="17" type="ORF">SAMN04488512_12315</name>
</gene>
<evidence type="ECO:0000313" key="17">
    <source>
        <dbReference type="EMBL" id="SDP61653.1"/>
    </source>
</evidence>
<evidence type="ECO:0000256" key="8">
    <source>
        <dbReference type="ARBA" id="ARBA00023047"/>
    </source>
</evidence>
<feature type="domain" description="SLBB" evidence="16">
    <location>
        <begin position="255"/>
        <end position="339"/>
    </location>
</feature>
<dbReference type="Gene3D" id="3.10.560.10">
    <property type="entry name" value="Outer membrane lipoprotein wza domain like"/>
    <property type="match status" value="2"/>
</dbReference>
<evidence type="ECO:0000256" key="2">
    <source>
        <dbReference type="ARBA" id="ARBA00009450"/>
    </source>
</evidence>
<evidence type="ECO:0000256" key="3">
    <source>
        <dbReference type="ARBA" id="ARBA00022448"/>
    </source>
</evidence>
<evidence type="ECO:0000256" key="13">
    <source>
        <dbReference type="ARBA" id="ARBA00023237"/>
    </source>
</evidence>
<dbReference type="InterPro" id="IPR054765">
    <property type="entry name" value="SLBB_dom"/>
</dbReference>
<keyword evidence="18" id="KW-1185">Reference proteome</keyword>
<evidence type="ECO:0000259" key="15">
    <source>
        <dbReference type="Pfam" id="PF02563"/>
    </source>
</evidence>
<name>A0ABY0SUA3_9RHOB</name>
<sequence>MQDGIQRKAAKLVLAAMVLVLSGCAGQMRFPISENAQEKLVEQNINVVRITTENISQYRTPVFFSNQTQPANPPGDPAPYTYRVGAGDELRIMVWSNPERTQAVGASGGATGNVEQGIVVNEHGQFFYPFVGAIRGAGRSATEIRADLTKQLRIFIAAPQVEVTVSSFNSRKATITGVVDAPGPVTITNVPLRLLDVLNQAGIDEAGDLANVTIRRRGKAYNVNLKAFVDQGAVRQNPIVLDGDIINVPPIRDNKIFTFGEIATAEVPLPSDVPVSLTETLAEVGGIDRIRADSRGIFVFRRTPSTPQGFDVFQFNLKSATALVLATDFKMAPLDIIFVTNDPITRWNDTVGSLIAPLTGLVRVQTVVDPN</sequence>
<keyword evidence="7" id="KW-0732">Signal</keyword>
<dbReference type="Pfam" id="PF02563">
    <property type="entry name" value="Poly_export"/>
    <property type="match status" value="1"/>
</dbReference>
<dbReference type="Pfam" id="PF22461">
    <property type="entry name" value="SLBB_2"/>
    <property type="match status" value="2"/>
</dbReference>
<comment type="similarity">
    <text evidence="2">Belongs to the BexD/CtrA/VexA family.</text>
</comment>
<keyword evidence="4" id="KW-1134">Transmembrane beta strand</keyword>
<reference evidence="17 18" key="1">
    <citation type="submission" date="2016-10" db="EMBL/GenBank/DDBJ databases">
        <authorList>
            <person name="Varghese N."/>
            <person name="Submissions S."/>
        </authorList>
    </citation>
    <scope>NUCLEOTIDE SEQUENCE [LARGE SCALE GENOMIC DNA]</scope>
    <source>
        <strain evidence="17 18">DSM 17584</strain>
    </source>
</reference>
<evidence type="ECO:0000256" key="14">
    <source>
        <dbReference type="ARBA" id="ARBA00023288"/>
    </source>
</evidence>
<dbReference type="InterPro" id="IPR003715">
    <property type="entry name" value="Poly_export_N"/>
</dbReference>